<dbReference type="InterPro" id="IPR004715">
    <property type="entry name" value="PTS_IIA_fruc"/>
</dbReference>
<name>A0AAW8YRH9_PEDAC</name>
<dbReference type="Pfam" id="PF00359">
    <property type="entry name" value="PTS_EIIA_2"/>
    <property type="match status" value="1"/>
</dbReference>
<dbReference type="EC" id="2.7.1.202" evidence="7"/>
<organism evidence="7 8">
    <name type="scientific">Pediococcus acidilactici</name>
    <dbReference type="NCBI Taxonomy" id="1254"/>
    <lineage>
        <taxon>Bacteria</taxon>
        <taxon>Bacillati</taxon>
        <taxon>Bacillota</taxon>
        <taxon>Bacilli</taxon>
        <taxon>Lactobacillales</taxon>
        <taxon>Lactobacillaceae</taxon>
        <taxon>Pediococcus</taxon>
        <taxon>Pediococcus acidilactici group</taxon>
    </lineage>
</organism>
<dbReference type="GO" id="GO:0016020">
    <property type="term" value="C:membrane"/>
    <property type="evidence" value="ECO:0007669"/>
    <property type="project" value="InterPro"/>
</dbReference>
<dbReference type="PROSITE" id="PS51094">
    <property type="entry name" value="PTS_EIIA_TYPE_2"/>
    <property type="match status" value="1"/>
</dbReference>
<evidence type="ECO:0000313" key="8">
    <source>
        <dbReference type="Proteomes" id="UP001280415"/>
    </source>
</evidence>
<dbReference type="InterPro" id="IPR002178">
    <property type="entry name" value="PTS_EIIA_type-2_dom"/>
</dbReference>
<evidence type="ECO:0000256" key="2">
    <source>
        <dbReference type="ARBA" id="ARBA00022553"/>
    </source>
</evidence>
<accession>A0AAW8YRH9</accession>
<gene>
    <name evidence="7" type="ORF">R0H03_08360</name>
</gene>
<sequence length="152" mass="17331">MVIPSTNIFLDKNFLKKDDVIHYIADKADKLEYTQSSKDLFNVFKEREKDYSTGLQEGFAIPHAKSRIVKKPGIIYVRSNTGIEWETYDNQAVTDVFALMVPDKDVGTIHLQMLSNLATALLDDDFKLKLRNLNDKGQISEFITKQIGETIS</sequence>
<evidence type="ECO:0000256" key="3">
    <source>
        <dbReference type="ARBA" id="ARBA00022597"/>
    </source>
</evidence>
<evidence type="ECO:0000256" key="5">
    <source>
        <dbReference type="ARBA" id="ARBA00022683"/>
    </source>
</evidence>
<protein>
    <submittedName>
        <fullName evidence="7">Fructose PTS transporter subunit IIA</fullName>
        <ecNumber evidence="7">2.7.1.202</ecNumber>
    </submittedName>
</protein>
<evidence type="ECO:0000256" key="4">
    <source>
        <dbReference type="ARBA" id="ARBA00022679"/>
    </source>
</evidence>
<dbReference type="GO" id="GO:0009401">
    <property type="term" value="P:phosphoenolpyruvate-dependent sugar phosphotransferase system"/>
    <property type="evidence" value="ECO:0007669"/>
    <property type="project" value="UniProtKB-KW"/>
</dbReference>
<keyword evidence="1" id="KW-0813">Transport</keyword>
<dbReference type="InterPro" id="IPR016152">
    <property type="entry name" value="PTrfase/Anion_transptr"/>
</dbReference>
<dbReference type="PANTHER" id="PTHR47738">
    <property type="entry name" value="PTS SYSTEM FRUCTOSE-LIKE EIIA COMPONENT-RELATED"/>
    <property type="match status" value="1"/>
</dbReference>
<dbReference type="NCBIfam" id="TIGR00848">
    <property type="entry name" value="fruA"/>
    <property type="match status" value="1"/>
</dbReference>
<keyword evidence="3" id="KW-0762">Sugar transport</keyword>
<dbReference type="AlphaFoldDB" id="A0AAW8YRH9"/>
<dbReference type="Proteomes" id="UP001280415">
    <property type="component" value="Unassembled WGS sequence"/>
</dbReference>
<keyword evidence="2" id="KW-0597">Phosphoprotein</keyword>
<comment type="caution">
    <text evidence="7">The sequence shown here is derived from an EMBL/GenBank/DDBJ whole genome shotgun (WGS) entry which is preliminary data.</text>
</comment>
<dbReference type="InterPro" id="IPR051541">
    <property type="entry name" value="PTS_SugarTrans_NitroReg"/>
</dbReference>
<evidence type="ECO:0000256" key="1">
    <source>
        <dbReference type="ARBA" id="ARBA00022448"/>
    </source>
</evidence>
<dbReference type="Gene3D" id="3.40.930.10">
    <property type="entry name" value="Mannitol-specific EII, Chain A"/>
    <property type="match status" value="1"/>
</dbReference>
<reference evidence="7" key="1">
    <citation type="journal article" date="2023" name="PeerJ">
        <title>Selection and evaluation of lactic acid bacteria from chicken feces in Thailand as potential probiotics.</title>
        <authorList>
            <person name="Khurajog B."/>
            <person name="Disastra Y."/>
            <person name="Lawwyne L.D."/>
            <person name="Sirichokchatchawan W."/>
            <person name="Niyomtham W."/>
            <person name="Yindee J."/>
            <person name="Hampson D.J."/>
            <person name="Prapasarakul N."/>
        </authorList>
    </citation>
    <scope>NUCLEOTIDE SEQUENCE</scope>
    <source>
        <strain evidence="7">BF14</strain>
    </source>
</reference>
<proteinExistence type="predicted"/>
<dbReference type="EMBL" id="JAWJAX010000010">
    <property type="protein sequence ID" value="MDV2911874.1"/>
    <property type="molecule type" value="Genomic_DNA"/>
</dbReference>
<keyword evidence="5" id="KW-0598">Phosphotransferase system</keyword>
<dbReference type="RefSeq" id="WP_317052391.1">
    <property type="nucleotide sequence ID" value="NZ_CP140878.1"/>
</dbReference>
<feature type="domain" description="PTS EIIA type-2" evidence="6">
    <location>
        <begin position="1"/>
        <end position="146"/>
    </location>
</feature>
<dbReference type="SUPFAM" id="SSF55804">
    <property type="entry name" value="Phoshotransferase/anion transport protein"/>
    <property type="match status" value="1"/>
</dbReference>
<keyword evidence="4 7" id="KW-0808">Transferase</keyword>
<reference evidence="7" key="2">
    <citation type="submission" date="2023-10" db="EMBL/GenBank/DDBJ databases">
        <authorList>
            <person name="Khurajog B."/>
        </authorList>
    </citation>
    <scope>NUCLEOTIDE SEQUENCE</scope>
    <source>
        <strain evidence="7">BF14</strain>
    </source>
</reference>
<evidence type="ECO:0000259" key="6">
    <source>
        <dbReference type="PROSITE" id="PS51094"/>
    </source>
</evidence>
<dbReference type="PANTHER" id="PTHR47738:SF1">
    <property type="entry name" value="NITROGEN REGULATORY PROTEIN"/>
    <property type="match status" value="1"/>
</dbReference>
<dbReference type="CDD" id="cd00211">
    <property type="entry name" value="PTS_IIA_fru"/>
    <property type="match status" value="1"/>
</dbReference>
<dbReference type="GO" id="GO:0030295">
    <property type="term" value="F:protein kinase activator activity"/>
    <property type="evidence" value="ECO:0007669"/>
    <property type="project" value="TreeGrafter"/>
</dbReference>
<evidence type="ECO:0000313" key="7">
    <source>
        <dbReference type="EMBL" id="MDV2911874.1"/>
    </source>
</evidence>
<dbReference type="GO" id="GO:0008982">
    <property type="term" value="F:protein-N(PI)-phosphohistidine-sugar phosphotransferase activity"/>
    <property type="evidence" value="ECO:0007669"/>
    <property type="project" value="InterPro"/>
</dbReference>